<evidence type="ECO:0000256" key="1">
    <source>
        <dbReference type="ARBA" id="ARBA00004141"/>
    </source>
</evidence>
<evidence type="ECO:0000256" key="3">
    <source>
        <dbReference type="ARBA" id="ARBA00022960"/>
    </source>
</evidence>
<feature type="transmembrane region" description="Helical" evidence="6">
    <location>
        <begin position="67"/>
        <end position="87"/>
    </location>
</feature>
<reference evidence="8" key="1">
    <citation type="submission" date="2020-08" db="EMBL/GenBank/DDBJ databases">
        <title>Genome public.</title>
        <authorList>
            <person name="Liu C."/>
            <person name="Sun Q."/>
        </authorList>
    </citation>
    <scope>NUCLEOTIDE SEQUENCE</scope>
    <source>
        <strain evidence="8">BX8</strain>
    </source>
</reference>
<feature type="transmembrane region" description="Helical" evidence="6">
    <location>
        <begin position="37"/>
        <end position="55"/>
    </location>
</feature>
<dbReference type="GO" id="GO:0005886">
    <property type="term" value="C:plasma membrane"/>
    <property type="evidence" value="ECO:0007669"/>
    <property type="project" value="TreeGrafter"/>
</dbReference>
<accession>A0A923IDS4</accession>
<evidence type="ECO:0000313" key="8">
    <source>
        <dbReference type="EMBL" id="MBC5581310.1"/>
    </source>
</evidence>
<feature type="transmembrane region" description="Helical" evidence="6">
    <location>
        <begin position="256"/>
        <end position="281"/>
    </location>
</feature>
<protein>
    <submittedName>
        <fullName evidence="8">FtsW/RodA/SpoVE family cell cycle protein</fullName>
    </submittedName>
</protein>
<sequence length="362" mass="39035">MFILLCMACSALSVVALTSIAHDSASAQNSLFANYRLPLVQAGAAALGLLCAVILSTFDYHALAASWPFHVALSWGLVLLTFVIGYAPPGTTNKSWIELPMGLSLQPTELAKISFILSFALHLDNAKDRMNEPSALMALLAHLGAPLLLIHFQGDDGTALIFLFIGVSMMFVAGLPRKFIYAGCGLAAAAVPLLWFGIMEEYQKRRIYGLFDPENYTDVMWQQNQARISIGAGQITGRGFFGVEHHPVPLAQNDFIFSYISESLGIIGSLLVLGLLFGLAAKLVGTAFRSQDRLGALICVGISAVILWQTIINVGMNLSLLPVIGITLPFFTAGGTSVLMLYLCMGLALSVYTHNKRNLFDS</sequence>
<evidence type="ECO:0000313" key="9">
    <source>
        <dbReference type="Proteomes" id="UP000659630"/>
    </source>
</evidence>
<name>A0A923IDS4_9FIRM</name>
<dbReference type="GO" id="GO:0008360">
    <property type="term" value="P:regulation of cell shape"/>
    <property type="evidence" value="ECO:0007669"/>
    <property type="project" value="UniProtKB-KW"/>
</dbReference>
<keyword evidence="2 6" id="KW-0812">Transmembrane</keyword>
<dbReference type="EMBL" id="JACONZ010000002">
    <property type="protein sequence ID" value="MBC5581310.1"/>
    <property type="molecule type" value="Genomic_DNA"/>
</dbReference>
<dbReference type="AlphaFoldDB" id="A0A923IDS4"/>
<dbReference type="PANTHER" id="PTHR30474:SF1">
    <property type="entry name" value="PEPTIDOGLYCAN GLYCOSYLTRANSFERASE MRDB"/>
    <property type="match status" value="1"/>
</dbReference>
<comment type="caution">
    <text evidence="8">The sequence shown here is derived from an EMBL/GenBank/DDBJ whole genome shotgun (WGS) entry which is preliminary data.</text>
</comment>
<keyword evidence="3" id="KW-0133">Cell shape</keyword>
<feature type="transmembrane region" description="Helical" evidence="6">
    <location>
        <begin position="293"/>
        <end position="311"/>
    </location>
</feature>
<proteinExistence type="predicted"/>
<evidence type="ECO:0000256" key="4">
    <source>
        <dbReference type="ARBA" id="ARBA00022989"/>
    </source>
</evidence>
<dbReference type="GO" id="GO:0032153">
    <property type="term" value="C:cell division site"/>
    <property type="evidence" value="ECO:0007669"/>
    <property type="project" value="TreeGrafter"/>
</dbReference>
<gene>
    <name evidence="8" type="ORF">H8S23_07290</name>
</gene>
<dbReference type="GO" id="GO:0051301">
    <property type="term" value="P:cell division"/>
    <property type="evidence" value="ECO:0007669"/>
    <property type="project" value="InterPro"/>
</dbReference>
<feature type="chain" id="PRO_5039611845" evidence="7">
    <location>
        <begin position="22"/>
        <end position="362"/>
    </location>
</feature>
<keyword evidence="9" id="KW-1185">Reference proteome</keyword>
<dbReference type="Proteomes" id="UP000659630">
    <property type="component" value="Unassembled WGS sequence"/>
</dbReference>
<dbReference type="InterPro" id="IPR001182">
    <property type="entry name" value="FtsW/RodA"/>
</dbReference>
<comment type="subcellular location">
    <subcellularLocation>
        <location evidence="1">Membrane</location>
        <topology evidence="1">Multi-pass membrane protein</topology>
    </subcellularLocation>
</comment>
<keyword evidence="7" id="KW-0732">Signal</keyword>
<dbReference type="PANTHER" id="PTHR30474">
    <property type="entry name" value="CELL CYCLE PROTEIN"/>
    <property type="match status" value="1"/>
</dbReference>
<evidence type="ECO:0000256" key="2">
    <source>
        <dbReference type="ARBA" id="ARBA00022692"/>
    </source>
</evidence>
<organism evidence="8 9">
    <name type="scientific">Anaerofilum hominis</name>
    <dbReference type="NCBI Taxonomy" id="2763016"/>
    <lineage>
        <taxon>Bacteria</taxon>
        <taxon>Bacillati</taxon>
        <taxon>Bacillota</taxon>
        <taxon>Clostridia</taxon>
        <taxon>Eubacteriales</taxon>
        <taxon>Oscillospiraceae</taxon>
        <taxon>Anaerofilum</taxon>
    </lineage>
</organism>
<keyword evidence="5 6" id="KW-0472">Membrane</keyword>
<feature type="signal peptide" evidence="7">
    <location>
        <begin position="1"/>
        <end position="21"/>
    </location>
</feature>
<evidence type="ECO:0000256" key="7">
    <source>
        <dbReference type="SAM" id="SignalP"/>
    </source>
</evidence>
<evidence type="ECO:0000256" key="5">
    <source>
        <dbReference type="ARBA" id="ARBA00023136"/>
    </source>
</evidence>
<feature type="transmembrane region" description="Helical" evidence="6">
    <location>
        <begin position="180"/>
        <end position="198"/>
    </location>
</feature>
<dbReference type="GO" id="GO:0015648">
    <property type="term" value="F:lipid-linked peptidoglycan transporter activity"/>
    <property type="evidence" value="ECO:0007669"/>
    <property type="project" value="TreeGrafter"/>
</dbReference>
<evidence type="ECO:0000256" key="6">
    <source>
        <dbReference type="SAM" id="Phobius"/>
    </source>
</evidence>
<keyword evidence="4 6" id="KW-1133">Transmembrane helix</keyword>
<feature type="transmembrane region" description="Helical" evidence="6">
    <location>
        <begin position="158"/>
        <end position="175"/>
    </location>
</feature>
<dbReference type="Pfam" id="PF01098">
    <property type="entry name" value="FTSW_RODA_SPOVE"/>
    <property type="match status" value="1"/>
</dbReference>
<feature type="transmembrane region" description="Helical" evidence="6">
    <location>
        <begin position="323"/>
        <end position="352"/>
    </location>
</feature>